<feature type="region of interest" description="Disordered" evidence="4">
    <location>
        <begin position="152"/>
        <end position="197"/>
    </location>
</feature>
<name>A0A8W8HUQ8_MAGGI</name>
<dbReference type="EnsemblMetazoa" id="G11037.2">
    <property type="protein sequence ID" value="G11037.2:cds"/>
    <property type="gene ID" value="G11037"/>
</dbReference>
<evidence type="ECO:0008006" key="7">
    <source>
        <dbReference type="Google" id="ProtNLM"/>
    </source>
</evidence>
<feature type="region of interest" description="Disordered" evidence="4">
    <location>
        <begin position="126"/>
        <end position="145"/>
    </location>
</feature>
<protein>
    <recommendedName>
        <fullName evidence="7">Protein FAM161A</fullName>
    </recommendedName>
</protein>
<dbReference type="AlphaFoldDB" id="A0A8W8HUQ8"/>
<feature type="region of interest" description="Disordered" evidence="4">
    <location>
        <begin position="472"/>
        <end position="493"/>
    </location>
</feature>
<evidence type="ECO:0000256" key="2">
    <source>
        <dbReference type="ARBA" id="ARBA00023054"/>
    </source>
</evidence>
<evidence type="ECO:0000256" key="3">
    <source>
        <dbReference type="SAM" id="Coils"/>
    </source>
</evidence>
<dbReference type="OrthoDB" id="2150121at2759"/>
<organism evidence="5 6">
    <name type="scientific">Magallana gigas</name>
    <name type="common">Pacific oyster</name>
    <name type="synonym">Crassostrea gigas</name>
    <dbReference type="NCBI Taxonomy" id="29159"/>
    <lineage>
        <taxon>Eukaryota</taxon>
        <taxon>Metazoa</taxon>
        <taxon>Spiralia</taxon>
        <taxon>Lophotrochozoa</taxon>
        <taxon>Mollusca</taxon>
        <taxon>Bivalvia</taxon>
        <taxon>Autobranchia</taxon>
        <taxon>Pteriomorphia</taxon>
        <taxon>Ostreida</taxon>
        <taxon>Ostreoidea</taxon>
        <taxon>Ostreidae</taxon>
        <taxon>Magallana</taxon>
    </lineage>
</organism>
<comment type="similarity">
    <text evidence="1">Belongs to the FAM161 family.</text>
</comment>
<evidence type="ECO:0000313" key="6">
    <source>
        <dbReference type="Proteomes" id="UP000005408"/>
    </source>
</evidence>
<feature type="region of interest" description="Disordered" evidence="4">
    <location>
        <begin position="271"/>
        <end position="297"/>
    </location>
</feature>
<feature type="compositionally biased region" description="Polar residues" evidence="4">
    <location>
        <begin position="157"/>
        <end position="175"/>
    </location>
</feature>
<dbReference type="PANTHER" id="PTHR21501:SF1">
    <property type="entry name" value="PROTEIN FAM-161"/>
    <property type="match status" value="1"/>
</dbReference>
<dbReference type="Proteomes" id="UP000005408">
    <property type="component" value="Unassembled WGS sequence"/>
</dbReference>
<feature type="compositionally biased region" description="Basic residues" evidence="4">
    <location>
        <begin position="475"/>
        <end position="492"/>
    </location>
</feature>
<feature type="compositionally biased region" description="Basic and acidic residues" evidence="4">
    <location>
        <begin position="136"/>
        <end position="145"/>
    </location>
</feature>
<keyword evidence="6" id="KW-1185">Reference proteome</keyword>
<evidence type="ECO:0000256" key="4">
    <source>
        <dbReference type="SAM" id="MobiDB-lite"/>
    </source>
</evidence>
<dbReference type="InterPro" id="IPR019579">
    <property type="entry name" value="FAM161A/B"/>
</dbReference>
<dbReference type="GO" id="GO:0005856">
    <property type="term" value="C:cytoskeleton"/>
    <property type="evidence" value="ECO:0007669"/>
    <property type="project" value="UniProtKB-ARBA"/>
</dbReference>
<dbReference type="OMA" id="RENRWPY"/>
<sequence>MATTHGLTVLAHSCIKPPRNPKTGLSSTLHERAKAYHTYVLQNTEADFNANSNEQDDYDAPSKSVHVYTNPAIDDISTQLQDLDDSDFYQKLVQLKNEHKKTLYLCEQLYKKKVLGENSQSNGFNLDNVPTSYGHLNDRTEDDKTDYVSYEQRDVSHTTSSKPPTGRQIFQTSPSIKKPAGISTMPMPRPSSAPVYRRRGSLTKSLEEEVWAKIASERGIPRESADSDNELNTERLLRTSDDIMRDADDQEIAAAMTRIEDMWENFSVEDYAPRQSRERPSSASVTRKEKDKKEKEWRHRITIPKPFKMTLREETKEKSKSKLQIEHEQKLMEEKLQEEIECQKKFKAQPVPAHVYLPLYDEINEKNEARRRYIRHYSQDLLRSQEKSFKFHTRERVKEKHHTRTCSAPEEIDEHTFKARPVPGYLYDSSIDDQIKEEEEYRKIRIKLRAEELYRKARLPENMEMRQKIKEMNNKGKKVKSKRKSASSHKVKHEVPDYEELYRHFQKELLRRKQEREGTVVKPFKLSTASPSKRERIIEDMKKDEESLRENRWPYMTPRTTPRKSLGYLSNSLDSLPARSTKATDLRSETAKCKTGILKDREQQEIDQDRKRRINEMRLRRSIQERTGADIQPTLEETTLRKLRACREAERDRIEQYEKELAEMKERVERRPLLVERQSQVNAKNAATKKYTATLKSVGLDDDFVQTRSSQAGSVRDDTAEDYDDDFDGTYSKSLEAES</sequence>
<dbReference type="InterPro" id="IPR051655">
    <property type="entry name" value="FAM161"/>
</dbReference>
<dbReference type="PANTHER" id="PTHR21501">
    <property type="entry name" value="PROTEIN FAM-161"/>
    <property type="match status" value="1"/>
</dbReference>
<accession>A0A8W8HUQ8</accession>
<reference evidence="5" key="1">
    <citation type="submission" date="2022-08" db="UniProtKB">
        <authorList>
            <consortium name="EnsemblMetazoa"/>
        </authorList>
    </citation>
    <scope>IDENTIFICATION</scope>
    <source>
        <strain evidence="5">05x7-T-G4-1.051#20</strain>
    </source>
</reference>
<evidence type="ECO:0000256" key="1">
    <source>
        <dbReference type="ARBA" id="ARBA00006663"/>
    </source>
</evidence>
<keyword evidence="2 3" id="KW-0175">Coiled coil</keyword>
<evidence type="ECO:0000313" key="5">
    <source>
        <dbReference type="EnsemblMetazoa" id="G11037.2:cds"/>
    </source>
</evidence>
<feature type="region of interest" description="Disordered" evidence="4">
    <location>
        <begin position="702"/>
        <end position="739"/>
    </location>
</feature>
<dbReference type="GO" id="GO:0005929">
    <property type="term" value="C:cilium"/>
    <property type="evidence" value="ECO:0007669"/>
    <property type="project" value="TreeGrafter"/>
</dbReference>
<feature type="coiled-coil region" evidence="3">
    <location>
        <begin position="640"/>
        <end position="667"/>
    </location>
</feature>
<feature type="compositionally biased region" description="Acidic residues" evidence="4">
    <location>
        <begin position="719"/>
        <end position="728"/>
    </location>
</feature>
<dbReference type="GO" id="GO:0044782">
    <property type="term" value="P:cilium organization"/>
    <property type="evidence" value="ECO:0007669"/>
    <property type="project" value="TreeGrafter"/>
</dbReference>
<dbReference type="Pfam" id="PF10595">
    <property type="entry name" value="FAM161A_B"/>
    <property type="match status" value="1"/>
</dbReference>
<proteinExistence type="inferred from homology"/>